<keyword evidence="3" id="KW-1185">Reference proteome</keyword>
<comment type="caution">
    <text evidence="2">The sequence shown here is derived from an EMBL/GenBank/DDBJ whole genome shotgun (WGS) entry which is preliminary data.</text>
</comment>
<evidence type="ECO:0000256" key="1">
    <source>
        <dbReference type="SAM" id="Phobius"/>
    </source>
</evidence>
<dbReference type="Pfam" id="PF12670">
    <property type="entry name" value="DUF3792"/>
    <property type="match status" value="1"/>
</dbReference>
<dbReference type="RefSeq" id="WP_181753537.1">
    <property type="nucleotide sequence ID" value="NZ_JACEIQ010000018.1"/>
</dbReference>
<feature type="transmembrane region" description="Helical" evidence="1">
    <location>
        <begin position="21"/>
        <end position="39"/>
    </location>
</feature>
<keyword evidence="1" id="KW-1133">Transmembrane helix</keyword>
<feature type="transmembrane region" description="Helical" evidence="1">
    <location>
        <begin position="76"/>
        <end position="99"/>
    </location>
</feature>
<proteinExistence type="predicted"/>
<gene>
    <name evidence="2" type="ORF">H1191_15760</name>
</gene>
<feature type="transmembrane region" description="Helical" evidence="1">
    <location>
        <begin position="51"/>
        <end position="69"/>
    </location>
</feature>
<dbReference type="InterPro" id="IPR023804">
    <property type="entry name" value="DUF3792_TM"/>
</dbReference>
<reference evidence="2 3" key="1">
    <citation type="submission" date="2020-07" db="EMBL/GenBank/DDBJ databases">
        <authorList>
            <person name="Feng H."/>
        </authorList>
    </citation>
    <scope>NUCLEOTIDE SEQUENCE [LARGE SCALE GENOMIC DNA]</scope>
    <source>
        <strain evidence="3">s-10</strain>
    </source>
</reference>
<dbReference type="NCBIfam" id="TIGR04086">
    <property type="entry name" value="TIGR04086_membr"/>
    <property type="match status" value="1"/>
</dbReference>
<dbReference type="EMBL" id="JACEIQ010000018">
    <property type="protein sequence ID" value="MBA4495750.1"/>
    <property type="molecule type" value="Genomic_DNA"/>
</dbReference>
<organism evidence="2 3">
    <name type="scientific">Paenactinomyces guangxiensis</name>
    <dbReference type="NCBI Taxonomy" id="1490290"/>
    <lineage>
        <taxon>Bacteria</taxon>
        <taxon>Bacillati</taxon>
        <taxon>Bacillota</taxon>
        <taxon>Bacilli</taxon>
        <taxon>Bacillales</taxon>
        <taxon>Thermoactinomycetaceae</taxon>
        <taxon>Paenactinomyces</taxon>
    </lineage>
</organism>
<evidence type="ECO:0000313" key="2">
    <source>
        <dbReference type="EMBL" id="MBA4495750.1"/>
    </source>
</evidence>
<sequence>MKENLLDSSKWSLRSPWVMGQLFVWGIILICSFIAALLMRYTTFDSSQLTTAAYGINALALFVGGFISGRKAGQRGWYYGGLQGIIYAAILLIIGFLAFDSGMVINPVLFMACAFGISAIGGVIGVNSGN</sequence>
<name>A0A7W1WTG8_9BACL</name>
<keyword evidence="1" id="KW-0812">Transmembrane</keyword>
<dbReference type="Proteomes" id="UP000535491">
    <property type="component" value="Unassembled WGS sequence"/>
</dbReference>
<evidence type="ECO:0000313" key="3">
    <source>
        <dbReference type="Proteomes" id="UP000535491"/>
    </source>
</evidence>
<keyword evidence="1" id="KW-0472">Membrane</keyword>
<protein>
    <submittedName>
        <fullName evidence="2">TIGR04086 family membrane protein</fullName>
    </submittedName>
</protein>
<dbReference type="AlphaFoldDB" id="A0A7W1WTG8"/>
<accession>A0A7W1WTG8</accession>
<feature type="transmembrane region" description="Helical" evidence="1">
    <location>
        <begin position="105"/>
        <end position="126"/>
    </location>
</feature>